<dbReference type="OrthoDB" id="418748at2759"/>
<accession>A0A016T864</accession>
<dbReference type="Proteomes" id="UP000024635">
    <property type="component" value="Unassembled WGS sequence"/>
</dbReference>
<comment type="caution">
    <text evidence="1">The sequence shown here is derived from an EMBL/GenBank/DDBJ whole genome shotgun (WGS) entry which is preliminary data.</text>
</comment>
<evidence type="ECO:0000313" key="2">
    <source>
        <dbReference type="Proteomes" id="UP000024635"/>
    </source>
</evidence>
<organism evidence="1 2">
    <name type="scientific">Ancylostoma ceylanicum</name>
    <dbReference type="NCBI Taxonomy" id="53326"/>
    <lineage>
        <taxon>Eukaryota</taxon>
        <taxon>Metazoa</taxon>
        <taxon>Ecdysozoa</taxon>
        <taxon>Nematoda</taxon>
        <taxon>Chromadorea</taxon>
        <taxon>Rhabditida</taxon>
        <taxon>Rhabditina</taxon>
        <taxon>Rhabditomorpha</taxon>
        <taxon>Strongyloidea</taxon>
        <taxon>Ancylostomatidae</taxon>
        <taxon>Ancylostomatinae</taxon>
        <taxon>Ancylostoma</taxon>
    </lineage>
</organism>
<dbReference type="AlphaFoldDB" id="A0A016T864"/>
<evidence type="ECO:0000313" key="1">
    <source>
        <dbReference type="EMBL" id="EYB98872.1"/>
    </source>
</evidence>
<dbReference type="STRING" id="53326.A0A016T864"/>
<keyword evidence="2" id="KW-1185">Reference proteome</keyword>
<sequence>MTVHISSRMATATKYPSLVRCFLERKNAFLQRQQHDQIDYFLVRYRDQMLVTEAKVISYEAVSSQHCPLTCTIEITPPKQKYDERCGTSRIKWW</sequence>
<dbReference type="EMBL" id="JARK01001463">
    <property type="protein sequence ID" value="EYB98872.1"/>
    <property type="molecule type" value="Genomic_DNA"/>
</dbReference>
<name>A0A016T864_9BILA</name>
<reference evidence="2" key="1">
    <citation type="journal article" date="2015" name="Nat. Genet.">
        <title>The genome and transcriptome of the zoonotic hookworm Ancylostoma ceylanicum identify infection-specific gene families.</title>
        <authorList>
            <person name="Schwarz E.M."/>
            <person name="Hu Y."/>
            <person name="Antoshechkin I."/>
            <person name="Miller M.M."/>
            <person name="Sternberg P.W."/>
            <person name="Aroian R.V."/>
        </authorList>
    </citation>
    <scope>NUCLEOTIDE SEQUENCE</scope>
    <source>
        <strain evidence="2">HY135</strain>
    </source>
</reference>
<protein>
    <submittedName>
        <fullName evidence="1">Uncharacterized protein</fullName>
    </submittedName>
</protein>
<proteinExistence type="predicted"/>
<gene>
    <name evidence="1" type="primary">Acey_s0127.g1394</name>
    <name evidence="1" type="ORF">Y032_0127g1394</name>
</gene>